<sequence length="85" mass="9013">MFGALVANQTLNLLFLLGRERPTTTFRTPTATGGDPFQTIGFVSIDNQTDGAITQSKIAGNLTPVHSALESTNHLVATLLLRVCG</sequence>
<dbReference type="EMBL" id="CABQ01000178">
    <property type="protein sequence ID" value="CBI08052.1"/>
    <property type="molecule type" value="Genomic_DNA"/>
</dbReference>
<proteinExistence type="predicted"/>
<organism evidence="1">
    <name type="scientific">mine drainage metagenome</name>
    <dbReference type="NCBI Taxonomy" id="410659"/>
    <lineage>
        <taxon>unclassified sequences</taxon>
        <taxon>metagenomes</taxon>
        <taxon>ecological metagenomes</taxon>
    </lineage>
</organism>
<name>E6QLD2_9ZZZZ</name>
<gene>
    <name evidence="1" type="ORF">CARN6_1478</name>
</gene>
<accession>E6QLD2</accession>
<reference evidence="1" key="1">
    <citation type="submission" date="2009-10" db="EMBL/GenBank/DDBJ databases">
        <title>Diversity of trophic interactions inside an arsenic-rich microbial ecosystem.</title>
        <authorList>
            <person name="Bertin P.N."/>
            <person name="Heinrich-Salmeron A."/>
            <person name="Pelletier E."/>
            <person name="Goulhen-Chollet F."/>
            <person name="Arsene-Ploetze F."/>
            <person name="Gallien S."/>
            <person name="Calteau A."/>
            <person name="Vallenet D."/>
            <person name="Casiot C."/>
            <person name="Chane-Woon-Ming B."/>
            <person name="Giloteaux L."/>
            <person name="Barakat M."/>
            <person name="Bonnefoy V."/>
            <person name="Bruneel O."/>
            <person name="Chandler M."/>
            <person name="Cleiss J."/>
            <person name="Duran R."/>
            <person name="Elbaz-Poulichet F."/>
            <person name="Fonknechten N."/>
            <person name="Lauga B."/>
            <person name="Mornico D."/>
            <person name="Ortet P."/>
            <person name="Schaeffer C."/>
            <person name="Siguier P."/>
            <person name="Alexander Thil Smith A."/>
            <person name="Van Dorsselaer A."/>
            <person name="Weissenbach J."/>
            <person name="Medigue C."/>
            <person name="Le Paslier D."/>
        </authorList>
    </citation>
    <scope>NUCLEOTIDE SEQUENCE</scope>
</reference>
<dbReference type="AlphaFoldDB" id="E6QLD2"/>
<evidence type="ECO:0000313" key="1">
    <source>
        <dbReference type="EMBL" id="CBI08052.1"/>
    </source>
</evidence>
<protein>
    <submittedName>
        <fullName evidence="1">Uncharacterized protein</fullName>
    </submittedName>
</protein>
<comment type="caution">
    <text evidence="1">The sequence shown here is derived from an EMBL/GenBank/DDBJ whole genome shotgun (WGS) entry which is preliminary data.</text>
</comment>